<dbReference type="AlphaFoldDB" id="A0A0U4P6Q9"/>
<dbReference type="SUPFAM" id="SSF101898">
    <property type="entry name" value="NHL repeat"/>
    <property type="match status" value="1"/>
</dbReference>
<evidence type="ECO:0000313" key="2">
    <source>
        <dbReference type="Proteomes" id="UP000064137"/>
    </source>
</evidence>
<dbReference type="OrthoDB" id="6950397at2"/>
<gene>
    <name evidence="1" type="ORF">APT59_21315</name>
</gene>
<dbReference type="EMBL" id="CP013987">
    <property type="protein sequence ID" value="ALZ86625.1"/>
    <property type="molecule type" value="Genomic_DNA"/>
</dbReference>
<protein>
    <recommendedName>
        <fullName evidence="3">Strictosidine synthase</fullName>
    </recommendedName>
</protein>
<dbReference type="Gene3D" id="2.120.10.30">
    <property type="entry name" value="TolB, C-terminal domain"/>
    <property type="match status" value="1"/>
</dbReference>
<organism evidence="1 2">
    <name type="scientific">Pseudomonas oryzihabitans</name>
    <dbReference type="NCBI Taxonomy" id="47885"/>
    <lineage>
        <taxon>Bacteria</taxon>
        <taxon>Pseudomonadati</taxon>
        <taxon>Pseudomonadota</taxon>
        <taxon>Gammaproteobacteria</taxon>
        <taxon>Pseudomonadales</taxon>
        <taxon>Pseudomonadaceae</taxon>
        <taxon>Pseudomonas</taxon>
    </lineage>
</organism>
<dbReference type="KEGG" id="por:APT59_21315"/>
<name>A0A0U4P6Q9_9PSED</name>
<evidence type="ECO:0000313" key="1">
    <source>
        <dbReference type="EMBL" id="ALZ86625.1"/>
    </source>
</evidence>
<sequence length="288" mass="31323">MRRVSRLGWRQGLALGVVVLAAGFAYPAWRHFHPVSAAAGWSYREFAADIPMVSALAVDADGSLFVTQEFSSRRGSLLRLLANGERQPVLGELSKPDGLVMFQGGLVVSQEGGPLPVFLLRDGHRDALFDGNDVEGVATDGQTLYAIEDLPRGRLLSYDPVQRRLAVLREGLEEGEGVARCPDGRLFYTEKAKGWVKQWQPGGADTLVATGLDAPGFVQCSADGLWITEDATHGARVLLVEPDGHLVTVLSHLRSAQTLIRRGDGHYLVAEQGRNRILEFSREAGADR</sequence>
<dbReference type="Proteomes" id="UP000064137">
    <property type="component" value="Chromosome"/>
</dbReference>
<accession>A0A0U4P6Q9</accession>
<reference evidence="1 2" key="1">
    <citation type="submission" date="2016-01" db="EMBL/GenBank/DDBJ databases">
        <title>Annotation of Pseudomonas oryzihabitans USDA-ARS-USMARC-56511.</title>
        <authorList>
            <person name="Harhay G.P."/>
            <person name="Harhay D.M."/>
            <person name="Smith T.P.L."/>
            <person name="Bono J.L."/>
            <person name="Heaton M.P."/>
            <person name="Clawson M.L."/>
            <person name="Chitko-Mckown C.G."/>
            <person name="Capik S.F."/>
            <person name="DeDonder K.D."/>
            <person name="Apley M.D."/>
            <person name="Lubbers B.V."/>
            <person name="White B.J."/>
            <person name="Larson R.L."/>
        </authorList>
    </citation>
    <scope>NUCLEOTIDE SEQUENCE [LARGE SCALE GENOMIC DNA]</scope>
    <source>
        <strain evidence="1 2">USDA-ARS-USMARC-56511</strain>
    </source>
</reference>
<dbReference type="InterPro" id="IPR011042">
    <property type="entry name" value="6-blade_b-propeller_TolB-like"/>
</dbReference>
<evidence type="ECO:0008006" key="3">
    <source>
        <dbReference type="Google" id="ProtNLM"/>
    </source>
</evidence>
<proteinExistence type="predicted"/>
<dbReference type="RefSeq" id="WP_059316667.1">
    <property type="nucleotide sequence ID" value="NZ_CP013987.1"/>
</dbReference>